<keyword evidence="2" id="KW-1133">Transmembrane helix</keyword>
<protein>
    <submittedName>
        <fullName evidence="3">Uncharacterized protein</fullName>
    </submittedName>
</protein>
<dbReference type="OrthoDB" id="1739358at2"/>
<evidence type="ECO:0000256" key="1">
    <source>
        <dbReference type="SAM" id="MobiDB-lite"/>
    </source>
</evidence>
<evidence type="ECO:0000313" key="4">
    <source>
        <dbReference type="Proteomes" id="UP000191554"/>
    </source>
</evidence>
<dbReference type="AlphaFoldDB" id="A0A1V4SJT5"/>
<feature type="compositionally biased region" description="Basic and acidic residues" evidence="1">
    <location>
        <begin position="39"/>
        <end position="53"/>
    </location>
</feature>
<accession>A0A1V4SJT5</accession>
<dbReference type="Proteomes" id="UP000191554">
    <property type="component" value="Unassembled WGS sequence"/>
</dbReference>
<dbReference type="EMBL" id="MZGX01000011">
    <property type="protein sequence ID" value="OPX44169.1"/>
    <property type="molecule type" value="Genomic_DNA"/>
</dbReference>
<proteinExistence type="predicted"/>
<keyword evidence="2" id="KW-0472">Membrane</keyword>
<keyword evidence="4" id="KW-1185">Reference proteome</keyword>
<dbReference type="RefSeq" id="WP_080064401.1">
    <property type="nucleotide sequence ID" value="NZ_MZGX01000011.1"/>
</dbReference>
<feature type="transmembrane region" description="Helical" evidence="2">
    <location>
        <begin position="7"/>
        <end position="25"/>
    </location>
</feature>
<comment type="caution">
    <text evidence="3">The sequence shown here is derived from an EMBL/GenBank/DDBJ whole genome shotgun (WGS) entry which is preliminary data.</text>
</comment>
<reference evidence="3 4" key="1">
    <citation type="submission" date="2017-03" db="EMBL/GenBank/DDBJ databases">
        <title>Genome sequence of Clostridium hungatei DSM 14427.</title>
        <authorList>
            <person name="Poehlein A."/>
            <person name="Daniel R."/>
        </authorList>
    </citation>
    <scope>NUCLEOTIDE SEQUENCE [LARGE SCALE GENOMIC DNA]</scope>
    <source>
        <strain evidence="3 4">DSM 14427</strain>
    </source>
</reference>
<feature type="region of interest" description="Disordered" evidence="1">
    <location>
        <begin position="28"/>
        <end position="54"/>
    </location>
</feature>
<gene>
    <name evidence="3" type="ORF">CLHUN_19680</name>
</gene>
<dbReference type="STRING" id="48256.CLHUN_19680"/>
<organism evidence="3 4">
    <name type="scientific">Ruminiclostridium hungatei</name>
    <name type="common">Clostridium hungatei</name>
    <dbReference type="NCBI Taxonomy" id="48256"/>
    <lineage>
        <taxon>Bacteria</taxon>
        <taxon>Bacillati</taxon>
        <taxon>Bacillota</taxon>
        <taxon>Clostridia</taxon>
        <taxon>Eubacteriales</taxon>
        <taxon>Oscillospiraceae</taxon>
        <taxon>Ruminiclostridium</taxon>
    </lineage>
</organism>
<sequence>MKRLYLSILYVIFISVLISGTILYSKPPAQSSKNPYPAAREDRETGTEKKARWESGSVKSMNSSIYVKKEEIAILGNKNQVDLHAFMAEDNYGLVTLNLTYKLKEKLIRCDIEPVKLKEIRNMFKLREKHGKGFVIKNMLFNEKMGKIYYLFEGKAEYDYFHSALYSYDLENSKLEKIYQEIGLFGNFYLSSDGKYNACSYLSCPQNISGNQRNTVIIFDCKDGSLLFNSNELSAHGEVNDKFSIYSYDFIKWQDNNTCQLRQNKRARDGVEKSMENILLYNVTAKRVIE</sequence>
<evidence type="ECO:0000256" key="2">
    <source>
        <dbReference type="SAM" id="Phobius"/>
    </source>
</evidence>
<name>A0A1V4SJT5_RUMHU</name>
<evidence type="ECO:0000313" key="3">
    <source>
        <dbReference type="EMBL" id="OPX44169.1"/>
    </source>
</evidence>
<keyword evidence="2" id="KW-0812">Transmembrane</keyword>